<reference evidence="1 2" key="1">
    <citation type="submission" date="2011-01" db="EMBL/GenBank/DDBJ databases">
        <authorList>
            <person name="Muzny D."/>
            <person name="Qin X."/>
            <person name="Deng J."/>
            <person name="Jiang H."/>
            <person name="Liu Y."/>
            <person name="Qu J."/>
            <person name="Song X.-Z."/>
            <person name="Zhang L."/>
            <person name="Thornton R."/>
            <person name="Coyle M."/>
            <person name="Francisco L."/>
            <person name="Jackson L."/>
            <person name="Javaid M."/>
            <person name="Korchina V."/>
            <person name="Kovar C."/>
            <person name="Mata R."/>
            <person name="Mathew T."/>
            <person name="Ngo R."/>
            <person name="Nguyen L."/>
            <person name="Nguyen N."/>
            <person name="Okwuonu G."/>
            <person name="Ongeri F."/>
            <person name="Pham C."/>
            <person name="Simmons D."/>
            <person name="Wilczek-Boney K."/>
            <person name="Hale W."/>
            <person name="Jakkamsetti A."/>
            <person name="Pham P."/>
            <person name="Ruth R."/>
            <person name="San Lucas F."/>
            <person name="Warren J."/>
            <person name="Zhang J."/>
            <person name="Zhao Z."/>
            <person name="Zhou C."/>
            <person name="Zhu D."/>
            <person name="Lee S."/>
            <person name="Bess C."/>
            <person name="Blankenburg K."/>
            <person name="Forbes L."/>
            <person name="Fu Q."/>
            <person name="Gubbala S."/>
            <person name="Hirani K."/>
            <person name="Jayaseelan J.C."/>
            <person name="Lara F."/>
            <person name="Munidasa M."/>
            <person name="Palculict T."/>
            <person name="Patil S."/>
            <person name="Pu L.-L."/>
            <person name="Saada N."/>
            <person name="Tang L."/>
            <person name="Weissenberger G."/>
            <person name="Zhu Y."/>
            <person name="Hemphill L."/>
            <person name="Shang Y."/>
            <person name="Youmans B."/>
            <person name="Ayvaz T."/>
            <person name="Ross M."/>
            <person name="Santibanez J."/>
            <person name="Aqrawi P."/>
            <person name="Gross S."/>
            <person name="Joshi V."/>
            <person name="Fowler G."/>
            <person name="Nazareth L."/>
            <person name="Reid J."/>
            <person name="Worley K."/>
            <person name="Petrosino J."/>
            <person name="Highlander S."/>
            <person name="Gibbs R."/>
        </authorList>
    </citation>
    <scope>NUCLEOTIDE SEQUENCE [LARGE SCALE GENOMIC DNA]</scope>
    <source>
        <strain evidence="1 2">ATCC 33394</strain>
    </source>
</reference>
<proteinExistence type="predicted"/>
<keyword evidence="2" id="KW-1185">Reference proteome</keyword>
<dbReference type="AlphaFoldDB" id="F0EVZ8"/>
<accession>F0EVZ8</accession>
<dbReference type="Proteomes" id="UP000004088">
    <property type="component" value="Unassembled WGS sequence"/>
</dbReference>
<name>F0EVZ8_9NEIS</name>
<dbReference type="EMBL" id="AEWV01000002">
    <property type="protein sequence ID" value="EGC18507.1"/>
    <property type="molecule type" value="Genomic_DNA"/>
</dbReference>
<evidence type="ECO:0000313" key="1">
    <source>
        <dbReference type="EMBL" id="EGC18507.1"/>
    </source>
</evidence>
<protein>
    <submittedName>
        <fullName evidence="1">Uncharacterized protein</fullName>
    </submittedName>
</protein>
<organism evidence="1 2">
    <name type="scientific">Kingella denitrificans ATCC 33394</name>
    <dbReference type="NCBI Taxonomy" id="888741"/>
    <lineage>
        <taxon>Bacteria</taxon>
        <taxon>Pseudomonadati</taxon>
        <taxon>Pseudomonadota</taxon>
        <taxon>Betaproteobacteria</taxon>
        <taxon>Neisseriales</taxon>
        <taxon>Neisseriaceae</taxon>
        <taxon>Kingella</taxon>
    </lineage>
</organism>
<evidence type="ECO:0000313" key="2">
    <source>
        <dbReference type="Proteomes" id="UP000004088"/>
    </source>
</evidence>
<dbReference type="HOGENOM" id="CLU_3252759_0_0_4"/>
<comment type="caution">
    <text evidence="1">The sequence shown here is derived from an EMBL/GenBank/DDBJ whole genome shotgun (WGS) entry which is preliminary data.</text>
</comment>
<sequence length="42" mass="4661">MRFPPTAQAQSVIIVPIFDTPARKKQPARTLSVCLSANLFVF</sequence>
<gene>
    <name evidence="1" type="ORF">HMPREF9098_0032</name>
</gene>